<evidence type="ECO:0000259" key="10">
    <source>
        <dbReference type="PROSITE" id="PS50262"/>
    </source>
</evidence>
<reference evidence="11 12" key="1">
    <citation type="submission" date="2022-05" db="EMBL/GenBank/DDBJ databases">
        <authorList>
            <consortium name="Genoscope - CEA"/>
            <person name="William W."/>
        </authorList>
    </citation>
    <scope>NUCLEOTIDE SEQUENCE [LARGE SCALE GENOMIC DNA]</scope>
</reference>
<feature type="domain" description="G-protein coupled receptors family 1 profile" evidence="10">
    <location>
        <begin position="399"/>
        <end position="656"/>
    </location>
</feature>
<feature type="transmembrane region" description="Helical" evidence="9">
    <location>
        <begin position="28"/>
        <end position="55"/>
    </location>
</feature>
<dbReference type="PANTHER" id="PTHR45695">
    <property type="entry name" value="LEUCOKININ RECEPTOR-RELATED"/>
    <property type="match status" value="1"/>
</dbReference>
<dbReference type="Proteomes" id="UP001159405">
    <property type="component" value="Unassembled WGS sequence"/>
</dbReference>
<feature type="transmembrane region" description="Helical" evidence="9">
    <location>
        <begin position="383"/>
        <end position="408"/>
    </location>
</feature>
<dbReference type="PROSITE" id="PS50262">
    <property type="entry name" value="G_PROTEIN_RECEP_F1_2"/>
    <property type="match status" value="2"/>
</dbReference>
<accession>A0ABN8R7Z7</accession>
<evidence type="ECO:0000256" key="7">
    <source>
        <dbReference type="ARBA" id="ARBA00023224"/>
    </source>
</evidence>
<evidence type="ECO:0000256" key="5">
    <source>
        <dbReference type="ARBA" id="ARBA00023136"/>
    </source>
</evidence>
<comment type="caution">
    <text evidence="11">The sequence shown here is derived from an EMBL/GenBank/DDBJ whole genome shotgun (WGS) entry which is preliminary data.</text>
</comment>
<evidence type="ECO:0000256" key="9">
    <source>
        <dbReference type="SAM" id="Phobius"/>
    </source>
</evidence>
<keyword evidence="7 8" id="KW-0807">Transducer</keyword>
<feature type="transmembrane region" description="Helical" evidence="9">
    <location>
        <begin position="67"/>
        <end position="86"/>
    </location>
</feature>
<evidence type="ECO:0000256" key="4">
    <source>
        <dbReference type="ARBA" id="ARBA00023040"/>
    </source>
</evidence>
<feature type="transmembrane region" description="Helical" evidence="9">
    <location>
        <begin position="502"/>
        <end position="524"/>
    </location>
</feature>
<evidence type="ECO:0000313" key="11">
    <source>
        <dbReference type="EMBL" id="CAH3175493.1"/>
    </source>
</evidence>
<evidence type="ECO:0000256" key="2">
    <source>
        <dbReference type="ARBA" id="ARBA00022692"/>
    </source>
</evidence>
<feature type="transmembrane region" description="Helical" evidence="9">
    <location>
        <begin position="146"/>
        <end position="167"/>
    </location>
</feature>
<sequence length="866" mass="96156">AATVLPNITDIATESLYLNINRSFPLNIQIGITIFAVLTIVLALIGNTVVIYIVCTVNHMSSSTNTLVANMAVADLLMTIDIPYILKFFYVDHKWFGTFMGTVLCKFFHSAQVGSLIASVFSLVAISLDRSFAILFPVKTVMTKNVVRFVIAMVWLGALAFSLPVMVASKTVQLKGIDFLSCEEFWAPMSASTYSLVLLIGGYIIPLIIIAVVYSLAGIRLWIRRLPGHKNMISNRRAQSSSRRAITMFITVVIVFALSWLPFQALEILRGYNKPLFYSLPIGLRYITPWFGYANSAINPILYVIFSEYYRQEFYHILCRGPSKRDRTRKAVIEGVRGAHTEQLKRRGLHFKSKHSSRCFPADIPQDLYFHGRPFVFPSNIQIGVTVFAVSIFILALIGNSLVVYIVCTVKHMRSSTNMLIANMAFADLLMTIDIPYITKYVFVFNQWFGTFMGTVLCKFFHSTQVGSLAASVFSLVAISLDRSFAILFPMKTIMTQNVLRFTMTVVWLCALALTVPLALASTVRYVEGRDKFICTEAWGVMSYQAYIIVVLVTGYAIPLLIIAFFYSLAGLRLCSRKLPGHSNLAAAKRVRSSSRSATAMLITVVVVFSLSWMPFHMLEMIRIYNESLLKKIPFEVKFVFPWFGYANSAINPIIYVIFSEKYRQEFYRILCRGPSRRDRYRNAVIGVALPHTGPPKSRAGKVQINTPQNESCESAELSLNSSVPTVPSTLESSKLSLASNSITTLDSDGGSLAVNTPHALDPTESRVSCESLFAVDNPLAHQSSERSSVAKISIPFESSANSLSVDIASREALAMSLVVTLPLTKDVSRPSELATNVPPPCLCYQSLSSAKSCGRCKATNASIED</sequence>
<proteinExistence type="inferred from homology"/>
<evidence type="ECO:0000256" key="3">
    <source>
        <dbReference type="ARBA" id="ARBA00022989"/>
    </source>
</evidence>
<dbReference type="PRINTS" id="PR00237">
    <property type="entry name" value="GPCRRHODOPSN"/>
</dbReference>
<keyword evidence="12" id="KW-1185">Reference proteome</keyword>
<dbReference type="Pfam" id="PF00001">
    <property type="entry name" value="7tm_1"/>
    <property type="match status" value="2"/>
</dbReference>
<feature type="domain" description="G-protein coupled receptors family 1 profile" evidence="10">
    <location>
        <begin position="46"/>
        <end position="303"/>
    </location>
</feature>
<feature type="transmembrane region" description="Helical" evidence="9">
    <location>
        <begin position="598"/>
        <end position="619"/>
    </location>
</feature>
<feature type="non-terminal residue" evidence="11">
    <location>
        <position position="866"/>
    </location>
</feature>
<evidence type="ECO:0000256" key="1">
    <source>
        <dbReference type="ARBA" id="ARBA00004141"/>
    </source>
</evidence>
<dbReference type="SUPFAM" id="SSF81321">
    <property type="entry name" value="Family A G protein-coupled receptor-like"/>
    <property type="match status" value="2"/>
</dbReference>
<feature type="transmembrane region" description="Helical" evidence="9">
    <location>
        <begin position="639"/>
        <end position="659"/>
    </location>
</feature>
<feature type="transmembrane region" description="Helical" evidence="9">
    <location>
        <begin position="459"/>
        <end position="481"/>
    </location>
</feature>
<protein>
    <recommendedName>
        <fullName evidence="10">G-protein coupled receptors family 1 profile domain-containing protein</fullName>
    </recommendedName>
</protein>
<feature type="transmembrane region" description="Helical" evidence="9">
    <location>
        <begin position="244"/>
        <end position="263"/>
    </location>
</feature>
<feature type="transmembrane region" description="Helical" evidence="9">
    <location>
        <begin position="106"/>
        <end position="126"/>
    </location>
</feature>
<feature type="transmembrane region" description="Helical" evidence="9">
    <location>
        <begin position="196"/>
        <end position="223"/>
    </location>
</feature>
<feature type="transmembrane region" description="Helical" evidence="9">
    <location>
        <begin position="420"/>
        <end position="439"/>
    </location>
</feature>
<dbReference type="InterPro" id="IPR000276">
    <property type="entry name" value="GPCR_Rhodpsn"/>
</dbReference>
<keyword evidence="3 9" id="KW-1133">Transmembrane helix</keyword>
<dbReference type="PROSITE" id="PS00237">
    <property type="entry name" value="G_PROTEIN_RECEP_F1_1"/>
    <property type="match status" value="2"/>
</dbReference>
<dbReference type="SMART" id="SM01381">
    <property type="entry name" value="7TM_GPCR_Srsx"/>
    <property type="match status" value="1"/>
</dbReference>
<feature type="transmembrane region" description="Helical" evidence="9">
    <location>
        <begin position="544"/>
        <end position="569"/>
    </location>
</feature>
<dbReference type="PANTHER" id="PTHR45695:SF9">
    <property type="entry name" value="LEUCOKININ RECEPTOR"/>
    <property type="match status" value="1"/>
</dbReference>
<evidence type="ECO:0000256" key="6">
    <source>
        <dbReference type="ARBA" id="ARBA00023170"/>
    </source>
</evidence>
<dbReference type="EMBL" id="CALNXK010000201">
    <property type="protein sequence ID" value="CAH3175493.1"/>
    <property type="molecule type" value="Genomic_DNA"/>
</dbReference>
<keyword evidence="6 8" id="KW-0675">Receptor</keyword>
<evidence type="ECO:0000256" key="8">
    <source>
        <dbReference type="RuleBase" id="RU000688"/>
    </source>
</evidence>
<evidence type="ECO:0000313" key="12">
    <source>
        <dbReference type="Proteomes" id="UP001159405"/>
    </source>
</evidence>
<dbReference type="InterPro" id="IPR017452">
    <property type="entry name" value="GPCR_Rhodpsn_7TM"/>
</dbReference>
<name>A0ABN8R7Z7_9CNID</name>
<keyword evidence="2 8" id="KW-0812">Transmembrane</keyword>
<organism evidence="11 12">
    <name type="scientific">Porites lobata</name>
    <dbReference type="NCBI Taxonomy" id="104759"/>
    <lineage>
        <taxon>Eukaryota</taxon>
        <taxon>Metazoa</taxon>
        <taxon>Cnidaria</taxon>
        <taxon>Anthozoa</taxon>
        <taxon>Hexacorallia</taxon>
        <taxon>Scleractinia</taxon>
        <taxon>Fungiina</taxon>
        <taxon>Poritidae</taxon>
        <taxon>Porites</taxon>
    </lineage>
</organism>
<keyword evidence="5 9" id="KW-0472">Membrane</keyword>
<keyword evidence="4 8" id="KW-0297">G-protein coupled receptor</keyword>
<comment type="subcellular location">
    <subcellularLocation>
        <location evidence="1">Membrane</location>
        <topology evidence="1">Multi-pass membrane protein</topology>
    </subcellularLocation>
</comment>
<feature type="non-terminal residue" evidence="11">
    <location>
        <position position="1"/>
    </location>
</feature>
<gene>
    <name evidence="11" type="ORF">PLOB_00017054</name>
</gene>
<comment type="similarity">
    <text evidence="8">Belongs to the G-protein coupled receptor 1 family.</text>
</comment>
<dbReference type="Gene3D" id="1.20.1070.10">
    <property type="entry name" value="Rhodopsin 7-helix transmembrane proteins"/>
    <property type="match status" value="2"/>
</dbReference>